<evidence type="ECO:0000256" key="7">
    <source>
        <dbReference type="ARBA" id="ARBA00023180"/>
    </source>
</evidence>
<dbReference type="PRINTS" id="PR00237">
    <property type="entry name" value="GPCRRHODOPSN"/>
</dbReference>
<feature type="transmembrane region" description="Helical" evidence="10">
    <location>
        <begin position="139"/>
        <end position="159"/>
    </location>
</feature>
<dbReference type="AlphaFoldDB" id="A0A6P7JSH2"/>
<dbReference type="InterPro" id="IPR000276">
    <property type="entry name" value="GPCR_Rhodpsn"/>
</dbReference>
<keyword evidence="3 10" id="KW-1133">Transmembrane helix</keyword>
<protein>
    <submittedName>
        <fullName evidence="13">Proteinase-activated receptor 2-like</fullName>
    </submittedName>
</protein>
<evidence type="ECO:0000259" key="11">
    <source>
        <dbReference type="PROSITE" id="PS50262"/>
    </source>
</evidence>
<keyword evidence="6 9" id="KW-0675">Receptor</keyword>
<dbReference type="Proteomes" id="UP000515145">
    <property type="component" value="Chromosome 15"/>
</dbReference>
<evidence type="ECO:0000256" key="10">
    <source>
        <dbReference type="SAM" id="Phobius"/>
    </source>
</evidence>
<dbReference type="PROSITE" id="PS50262">
    <property type="entry name" value="G_PROTEIN_RECEP_F1_2"/>
    <property type="match status" value="1"/>
</dbReference>
<dbReference type="PROSITE" id="PS00237">
    <property type="entry name" value="G_PROTEIN_RECEP_F1_1"/>
    <property type="match status" value="1"/>
</dbReference>
<evidence type="ECO:0000256" key="1">
    <source>
        <dbReference type="ARBA" id="ARBA00004141"/>
    </source>
</evidence>
<dbReference type="OrthoDB" id="5961704at2759"/>
<dbReference type="PANTHER" id="PTHR24232">
    <property type="entry name" value="G-PROTEIN COUPLED RECEPTOR"/>
    <property type="match status" value="1"/>
</dbReference>
<sequence>MEELYNTSGNQSYDTNYDDNTNYICFTGNYAFILYVLTWIICCIGLPLIIVAIIALYFVIQKDHVAPVYVINLLLSDLFQLCCMMVWVTDKTCENFVMFYFFDFGLMVSVGFMVCVSMERYLVIAHPLWYRYRRTIKSSMIVSIVVWVLPLVCVLPFYLWFDDKVILTVFSVFLLLPLPLFMFFLVGTLRALSSARSVPSDEKRRIVAILLIVLLIYTLLFLPDIIWSLVDEARNNTIFTDLCLCLLQLSPLADLIMYVFIRKGAIDNLLSSLCCDRMDSDADHPVTVLADVSKSAADPQQGEV</sequence>
<dbReference type="InParanoid" id="A0A6P7JSH2"/>
<dbReference type="PANTHER" id="PTHR24232:SF85">
    <property type="entry name" value="G-PROTEIN COUPLED RECEPTOR 4"/>
    <property type="match status" value="1"/>
</dbReference>
<dbReference type="Pfam" id="PF00001">
    <property type="entry name" value="7tm_1"/>
    <property type="match status" value="1"/>
</dbReference>
<evidence type="ECO:0000313" key="13">
    <source>
        <dbReference type="RefSeq" id="XP_028279802.1"/>
    </source>
</evidence>
<keyword evidence="4 9" id="KW-0297">G-protein coupled receptor</keyword>
<evidence type="ECO:0000256" key="4">
    <source>
        <dbReference type="ARBA" id="ARBA00023040"/>
    </source>
</evidence>
<feature type="transmembrane region" description="Helical" evidence="10">
    <location>
        <begin position="32"/>
        <end position="59"/>
    </location>
</feature>
<feature type="transmembrane region" description="Helical" evidence="10">
    <location>
        <begin position="238"/>
        <end position="261"/>
    </location>
</feature>
<keyword evidence="7" id="KW-0325">Glycoprotein</keyword>
<dbReference type="Gene3D" id="1.20.1070.10">
    <property type="entry name" value="Rhodopsin 7-helix transmembrane proteins"/>
    <property type="match status" value="1"/>
</dbReference>
<dbReference type="GO" id="GO:0005886">
    <property type="term" value="C:plasma membrane"/>
    <property type="evidence" value="ECO:0007669"/>
    <property type="project" value="TreeGrafter"/>
</dbReference>
<evidence type="ECO:0000256" key="5">
    <source>
        <dbReference type="ARBA" id="ARBA00023136"/>
    </source>
</evidence>
<keyword evidence="5 10" id="KW-0472">Membrane</keyword>
<gene>
    <name evidence="13" type="primary">LOC114447611</name>
</gene>
<feature type="domain" description="G-protein coupled receptors family 1 profile" evidence="11">
    <location>
        <begin position="97"/>
        <end position="258"/>
    </location>
</feature>
<evidence type="ECO:0000256" key="8">
    <source>
        <dbReference type="ARBA" id="ARBA00023224"/>
    </source>
</evidence>
<feature type="transmembrane region" description="Helical" evidence="10">
    <location>
        <begin position="206"/>
        <end position="226"/>
    </location>
</feature>
<accession>A0A6P7JSH2</accession>
<feature type="transmembrane region" description="Helical" evidence="10">
    <location>
        <begin position="99"/>
        <end position="118"/>
    </location>
</feature>
<dbReference type="SUPFAM" id="SSF81321">
    <property type="entry name" value="Family A G protein-coupled receptor-like"/>
    <property type="match status" value="1"/>
</dbReference>
<reference evidence="13" key="1">
    <citation type="submission" date="2025-08" db="UniProtKB">
        <authorList>
            <consortium name="RefSeq"/>
        </authorList>
    </citation>
    <scope>IDENTIFICATION</scope>
</reference>
<feature type="transmembrane region" description="Helical" evidence="10">
    <location>
        <begin position="165"/>
        <end position="186"/>
    </location>
</feature>
<evidence type="ECO:0000256" key="3">
    <source>
        <dbReference type="ARBA" id="ARBA00022989"/>
    </source>
</evidence>
<dbReference type="GeneID" id="114447611"/>
<comment type="subcellular location">
    <subcellularLocation>
        <location evidence="1">Membrane</location>
        <topology evidence="1">Multi-pass membrane protein</topology>
    </subcellularLocation>
</comment>
<name>A0A6P7JSH2_9TELE</name>
<keyword evidence="8 9" id="KW-0807">Transducer</keyword>
<organism evidence="12 13">
    <name type="scientific">Parambassis ranga</name>
    <name type="common">Indian glassy fish</name>
    <dbReference type="NCBI Taxonomy" id="210632"/>
    <lineage>
        <taxon>Eukaryota</taxon>
        <taxon>Metazoa</taxon>
        <taxon>Chordata</taxon>
        <taxon>Craniata</taxon>
        <taxon>Vertebrata</taxon>
        <taxon>Euteleostomi</taxon>
        <taxon>Actinopterygii</taxon>
        <taxon>Neopterygii</taxon>
        <taxon>Teleostei</taxon>
        <taxon>Neoteleostei</taxon>
        <taxon>Acanthomorphata</taxon>
        <taxon>Ovalentaria</taxon>
        <taxon>Ambassidae</taxon>
        <taxon>Parambassis</taxon>
    </lineage>
</organism>
<dbReference type="RefSeq" id="XP_028279802.1">
    <property type="nucleotide sequence ID" value="XM_028424001.1"/>
</dbReference>
<dbReference type="GO" id="GO:0035025">
    <property type="term" value="P:positive regulation of Rho protein signal transduction"/>
    <property type="evidence" value="ECO:0007669"/>
    <property type="project" value="TreeGrafter"/>
</dbReference>
<proteinExistence type="inferred from homology"/>
<evidence type="ECO:0000313" key="12">
    <source>
        <dbReference type="Proteomes" id="UP000515145"/>
    </source>
</evidence>
<dbReference type="GO" id="GO:0004930">
    <property type="term" value="F:G protein-coupled receptor activity"/>
    <property type="evidence" value="ECO:0007669"/>
    <property type="project" value="UniProtKB-KW"/>
</dbReference>
<dbReference type="InterPro" id="IPR017452">
    <property type="entry name" value="GPCR_Rhodpsn_7TM"/>
</dbReference>
<comment type="similarity">
    <text evidence="9">Belongs to the G-protein coupled receptor 1 family.</text>
</comment>
<evidence type="ECO:0000256" key="2">
    <source>
        <dbReference type="ARBA" id="ARBA00022692"/>
    </source>
</evidence>
<keyword evidence="2 9" id="KW-0812">Transmembrane</keyword>
<evidence type="ECO:0000256" key="9">
    <source>
        <dbReference type="RuleBase" id="RU000688"/>
    </source>
</evidence>
<keyword evidence="12" id="KW-1185">Reference proteome</keyword>
<evidence type="ECO:0000256" key="6">
    <source>
        <dbReference type="ARBA" id="ARBA00023170"/>
    </source>
</evidence>
<dbReference type="GO" id="GO:0007200">
    <property type="term" value="P:phospholipase C-activating G protein-coupled receptor signaling pathway"/>
    <property type="evidence" value="ECO:0007669"/>
    <property type="project" value="TreeGrafter"/>
</dbReference>
<feature type="transmembrane region" description="Helical" evidence="10">
    <location>
        <begin position="66"/>
        <end position="87"/>
    </location>
</feature>